<comment type="caution">
    <text evidence="2">The sequence shown here is derived from an EMBL/GenBank/DDBJ whole genome shotgun (WGS) entry which is preliminary data.</text>
</comment>
<dbReference type="InterPro" id="IPR013424">
    <property type="entry name" value="Ice-binding_C"/>
</dbReference>
<gene>
    <name evidence="2" type="ORF">HNP55_004532</name>
</gene>
<evidence type="ECO:0000313" key="2">
    <source>
        <dbReference type="EMBL" id="MBB4845978.1"/>
    </source>
</evidence>
<reference evidence="2 3" key="1">
    <citation type="submission" date="2020-08" db="EMBL/GenBank/DDBJ databases">
        <title>Functional genomics of gut bacteria from endangered species of beetles.</title>
        <authorList>
            <person name="Carlos-Shanley C."/>
        </authorList>
    </citation>
    <scope>NUCLEOTIDE SEQUENCE [LARGE SCALE GENOMIC DNA]</scope>
    <source>
        <strain evidence="2 3">S00239</strain>
    </source>
</reference>
<dbReference type="RefSeq" id="WP_184304400.1">
    <property type="nucleotide sequence ID" value="NZ_JACHLP010000012.1"/>
</dbReference>
<name>A0A840LIE5_9BURK</name>
<dbReference type="Pfam" id="PF07589">
    <property type="entry name" value="PEP-CTERM"/>
    <property type="match status" value="1"/>
</dbReference>
<keyword evidence="3" id="KW-1185">Reference proteome</keyword>
<protein>
    <recommendedName>
        <fullName evidence="1">Ice-binding protein C-terminal domain-containing protein</fullName>
    </recommendedName>
</protein>
<sequence>MTIKQQFKNLSVNSRVEDGEAIWAQGKAQTTAIPGGIARICNAAMRSKRPPADPGYLRISSKQALLGTALALGFAAAQAAPVSLAYAGTGNIFGKSSAATGTGFFTSKSGTQGSAIALEDLADFSFVLTFKYDGRTDVLNFGLANLLNFSATLGVDGVEALVLDTSTLRSPSLWGQSFHVRGLGADQAWSRNFDMPGYLSRGQLKATLDSSSQVPEPASLALVLAALASAGLAAHRRRSA</sequence>
<proteinExistence type="predicted"/>
<dbReference type="AlphaFoldDB" id="A0A840LIE5"/>
<accession>A0A840LIE5</accession>
<feature type="domain" description="Ice-binding protein C-terminal" evidence="1">
    <location>
        <begin position="213"/>
        <end position="237"/>
    </location>
</feature>
<dbReference type="EMBL" id="JACHLP010000012">
    <property type="protein sequence ID" value="MBB4845978.1"/>
    <property type="molecule type" value="Genomic_DNA"/>
</dbReference>
<evidence type="ECO:0000259" key="1">
    <source>
        <dbReference type="Pfam" id="PF07589"/>
    </source>
</evidence>
<evidence type="ECO:0000313" key="3">
    <source>
        <dbReference type="Proteomes" id="UP000562027"/>
    </source>
</evidence>
<organism evidence="2 3">
    <name type="scientific">Roseateles oligotrophus</name>
    <dbReference type="NCBI Taxonomy" id="1769250"/>
    <lineage>
        <taxon>Bacteria</taxon>
        <taxon>Pseudomonadati</taxon>
        <taxon>Pseudomonadota</taxon>
        <taxon>Betaproteobacteria</taxon>
        <taxon>Burkholderiales</taxon>
        <taxon>Sphaerotilaceae</taxon>
        <taxon>Roseateles</taxon>
    </lineage>
</organism>
<dbReference type="NCBIfam" id="TIGR02595">
    <property type="entry name" value="PEP_CTERM"/>
    <property type="match status" value="1"/>
</dbReference>
<dbReference type="Proteomes" id="UP000562027">
    <property type="component" value="Unassembled WGS sequence"/>
</dbReference>